<gene>
    <name evidence="5" type="ORF">CJ305_13485</name>
</gene>
<dbReference type="AlphaFoldDB" id="A0A2G1VPY6"/>
<dbReference type="InterPro" id="IPR026891">
    <property type="entry name" value="Fn3-like"/>
</dbReference>
<dbReference type="PRINTS" id="PR00133">
    <property type="entry name" value="GLHYDRLASE3"/>
</dbReference>
<dbReference type="InterPro" id="IPR013783">
    <property type="entry name" value="Ig-like_fold"/>
</dbReference>
<dbReference type="GO" id="GO:0009251">
    <property type="term" value="P:glucan catabolic process"/>
    <property type="evidence" value="ECO:0007669"/>
    <property type="project" value="TreeGrafter"/>
</dbReference>
<dbReference type="InterPro" id="IPR051915">
    <property type="entry name" value="Cellulose_Degrad_GH3"/>
</dbReference>
<dbReference type="InterPro" id="IPR036962">
    <property type="entry name" value="Glyco_hydro_3_N_sf"/>
</dbReference>
<dbReference type="Pfam" id="PF14310">
    <property type="entry name" value="Fn3-like"/>
    <property type="match status" value="1"/>
</dbReference>
<dbReference type="InterPro" id="IPR002772">
    <property type="entry name" value="Glyco_hydro_3_C"/>
</dbReference>
<dbReference type="Gene3D" id="3.40.50.1700">
    <property type="entry name" value="Glycoside hydrolase family 3 C-terminal domain"/>
    <property type="match status" value="1"/>
</dbReference>
<dbReference type="Gene3D" id="2.60.40.10">
    <property type="entry name" value="Immunoglobulins"/>
    <property type="match status" value="1"/>
</dbReference>
<dbReference type="Pfam" id="PF01915">
    <property type="entry name" value="Glyco_hydro_3_C"/>
    <property type="match status" value="1"/>
</dbReference>
<dbReference type="EMBL" id="NQXA01000011">
    <property type="protein sequence ID" value="PHQ28825.1"/>
    <property type="molecule type" value="Genomic_DNA"/>
</dbReference>
<comment type="caution">
    <text evidence="5">The sequence shown here is derived from an EMBL/GenBank/DDBJ whole genome shotgun (WGS) entry which is preliminary data.</text>
</comment>
<keyword evidence="3" id="KW-0326">Glycosidase</keyword>
<dbReference type="InterPro" id="IPR019800">
    <property type="entry name" value="Glyco_hydro_3_AS"/>
</dbReference>
<dbReference type="Pfam" id="PF00933">
    <property type="entry name" value="Glyco_hydro_3"/>
    <property type="match status" value="1"/>
</dbReference>
<dbReference type="InterPro" id="IPR036881">
    <property type="entry name" value="Glyco_hydro_3_C_sf"/>
</dbReference>
<dbReference type="GO" id="GO:0008422">
    <property type="term" value="F:beta-glucosidase activity"/>
    <property type="evidence" value="ECO:0007669"/>
    <property type="project" value="UniProtKB-ARBA"/>
</dbReference>
<dbReference type="Gene3D" id="3.20.20.300">
    <property type="entry name" value="Glycoside hydrolase, family 3, N-terminal domain"/>
    <property type="match status" value="1"/>
</dbReference>
<evidence type="ECO:0000313" key="6">
    <source>
        <dbReference type="Proteomes" id="UP000229433"/>
    </source>
</evidence>
<dbReference type="PANTHER" id="PTHR30620">
    <property type="entry name" value="PERIPLASMIC BETA-GLUCOSIDASE-RELATED"/>
    <property type="match status" value="1"/>
</dbReference>
<evidence type="ECO:0000313" key="5">
    <source>
        <dbReference type="EMBL" id="PHQ28825.1"/>
    </source>
</evidence>
<evidence type="ECO:0000259" key="4">
    <source>
        <dbReference type="SMART" id="SM01217"/>
    </source>
</evidence>
<sequence length="810" mass="87709">MQKTTQKTSYSGFAKCSCIVLSFILSGILSVRAQEQIPANSPYKNPGLSIEQRVDDLLMRMTPEEKVGQLSTLLGWPMYTKTKNGVVASEVLKTAVATQNIGALWGTLRADPWTQKTLQTGLNPQLAAKATNAIQKIAVEESRLGIPLFLAEEAMHGHMAIGTTDFPAAIAQASTFNPDLNQKMGAAIAAELRAQGAHIGYGPILDLAREPRWSRVEETFGEDPYLIAEMGLGLIQGFQGSGIDQKDRVISTLKHFAAYGVSEGGHNGGAVHVGERELMQAYMYPFKKAIDNGALSVMTAYSSVDGIPSTAHKKLLTGLLREQWGFKGFVVSDLGSIEGIKNDHHAAATLEEAAALAMNAGVDVDLGGKGFDDALFSAFKAGDVSEERLNEAVKNVLRLKFEMGLFENPYVDEKLPAKVVRNREHTALAKEVALEGITLLKNEGNLLPLSKDLKKIAVIGPNADTMYNQLGDYTAPQDPEYIITPLEGIRAKWPNAQVTYVKGTAIRDTTQTDIPAAVAAAKEAEVAIVVLGGSSARDFKTEYLETGAASVSSKEDELLSDMESGEGYDRSTLDLMGKQLELLQAVAATGTPTVLVLITGRPLLINWPAKHIPAILDAWYPGSQGGHALAEVLIGDYNPAGRLPISIPRSVGQTPVYYNHWWPKRRDYVEESAAALYAFGHGLSYTKFEYSGLTISQSGNGKDTAFDVSVTVENTGDHDGDEVVQLYLRDEVSSVVTPVKQLRGFKRIHLAKGESKTLSFKITPEDLALYNVDMDFVAEAGSFEIQLGASSQDIRLTDTLTLTETIRIKN</sequence>
<comment type="similarity">
    <text evidence="1 3">Belongs to the glycosyl hydrolase 3 family.</text>
</comment>
<dbReference type="InterPro" id="IPR017853">
    <property type="entry name" value="GH"/>
</dbReference>
<name>A0A2G1VPY6_9FLAO</name>
<dbReference type="OrthoDB" id="9805821at2"/>
<dbReference type="Proteomes" id="UP000229433">
    <property type="component" value="Unassembled WGS sequence"/>
</dbReference>
<proteinExistence type="inferred from homology"/>
<evidence type="ECO:0000256" key="1">
    <source>
        <dbReference type="ARBA" id="ARBA00005336"/>
    </source>
</evidence>
<dbReference type="FunFam" id="2.60.40.10:FF:000495">
    <property type="entry name" value="Periplasmic beta-glucosidase"/>
    <property type="match status" value="1"/>
</dbReference>
<dbReference type="SUPFAM" id="SSF51445">
    <property type="entry name" value="(Trans)glycosidases"/>
    <property type="match status" value="1"/>
</dbReference>
<dbReference type="SUPFAM" id="SSF52279">
    <property type="entry name" value="Beta-D-glucan exohydrolase, C-terminal domain"/>
    <property type="match status" value="1"/>
</dbReference>
<keyword evidence="6" id="KW-1185">Reference proteome</keyword>
<dbReference type="PROSITE" id="PS00775">
    <property type="entry name" value="GLYCOSYL_HYDROL_F3"/>
    <property type="match status" value="1"/>
</dbReference>
<organism evidence="5 6">
    <name type="scientific">Leeuwenhoekiella nanhaiensis</name>
    <dbReference type="NCBI Taxonomy" id="1655491"/>
    <lineage>
        <taxon>Bacteria</taxon>
        <taxon>Pseudomonadati</taxon>
        <taxon>Bacteroidota</taxon>
        <taxon>Flavobacteriia</taxon>
        <taxon>Flavobacteriales</taxon>
        <taxon>Flavobacteriaceae</taxon>
        <taxon>Leeuwenhoekiella</taxon>
    </lineage>
</organism>
<dbReference type="SMART" id="SM01217">
    <property type="entry name" value="Fn3_like"/>
    <property type="match status" value="1"/>
</dbReference>
<accession>A0A2G1VPY6</accession>
<feature type="domain" description="Fibronectin type III-like" evidence="4">
    <location>
        <begin position="722"/>
        <end position="791"/>
    </location>
</feature>
<dbReference type="PANTHER" id="PTHR30620:SF123">
    <property type="entry name" value="BETA-XYLOSIDASE"/>
    <property type="match status" value="1"/>
</dbReference>
<reference evidence="5 6" key="1">
    <citation type="submission" date="2017-08" db="EMBL/GenBank/DDBJ databases">
        <title>The whole genome shortgun sequences of strain Leeuwenhoekiella nanhaiensis G18 from the South China Sea.</title>
        <authorList>
            <person name="Liu Q."/>
        </authorList>
    </citation>
    <scope>NUCLEOTIDE SEQUENCE [LARGE SCALE GENOMIC DNA]</scope>
    <source>
        <strain evidence="5 6">G18</strain>
    </source>
</reference>
<evidence type="ECO:0000256" key="3">
    <source>
        <dbReference type="RuleBase" id="RU361161"/>
    </source>
</evidence>
<dbReference type="RefSeq" id="WP_099646817.1">
    <property type="nucleotide sequence ID" value="NZ_KZ319293.1"/>
</dbReference>
<evidence type="ECO:0000256" key="2">
    <source>
        <dbReference type="ARBA" id="ARBA00022801"/>
    </source>
</evidence>
<protein>
    <submittedName>
        <fullName evidence="5">Beta-glucosidase</fullName>
    </submittedName>
</protein>
<keyword evidence="2 3" id="KW-0378">Hydrolase</keyword>
<dbReference type="InterPro" id="IPR001764">
    <property type="entry name" value="Glyco_hydro_3_N"/>
</dbReference>